<evidence type="ECO:0000313" key="3">
    <source>
        <dbReference type="Proteomes" id="UP000053477"/>
    </source>
</evidence>
<protein>
    <submittedName>
        <fullName evidence="2">Uncharacterized protein</fullName>
    </submittedName>
</protein>
<reference evidence="2 3" key="1">
    <citation type="submission" date="2015-04" db="EMBL/GenBank/DDBJ databases">
        <title>Complete genome sequence of Schizopora paradoxa KUC8140, a cosmopolitan wood degrader in East Asia.</title>
        <authorList>
            <consortium name="DOE Joint Genome Institute"/>
            <person name="Min B."/>
            <person name="Park H."/>
            <person name="Jang Y."/>
            <person name="Kim J.-J."/>
            <person name="Kim K.H."/>
            <person name="Pangilinan J."/>
            <person name="Lipzen A."/>
            <person name="Riley R."/>
            <person name="Grigoriev I.V."/>
            <person name="Spatafora J.W."/>
            <person name="Choi I.-G."/>
        </authorList>
    </citation>
    <scope>NUCLEOTIDE SEQUENCE [LARGE SCALE GENOMIC DNA]</scope>
    <source>
        <strain evidence="2 3">KUC8140</strain>
    </source>
</reference>
<feature type="compositionally biased region" description="Low complexity" evidence="1">
    <location>
        <begin position="25"/>
        <end position="37"/>
    </location>
</feature>
<organism evidence="2 3">
    <name type="scientific">Schizopora paradoxa</name>
    <dbReference type="NCBI Taxonomy" id="27342"/>
    <lineage>
        <taxon>Eukaryota</taxon>
        <taxon>Fungi</taxon>
        <taxon>Dikarya</taxon>
        <taxon>Basidiomycota</taxon>
        <taxon>Agaricomycotina</taxon>
        <taxon>Agaricomycetes</taxon>
        <taxon>Hymenochaetales</taxon>
        <taxon>Schizoporaceae</taxon>
        <taxon>Schizopora</taxon>
    </lineage>
</organism>
<evidence type="ECO:0000313" key="2">
    <source>
        <dbReference type="EMBL" id="KLO08793.1"/>
    </source>
</evidence>
<dbReference type="EMBL" id="KQ086077">
    <property type="protein sequence ID" value="KLO08793.1"/>
    <property type="molecule type" value="Genomic_DNA"/>
</dbReference>
<dbReference type="Proteomes" id="UP000053477">
    <property type="component" value="Unassembled WGS sequence"/>
</dbReference>
<proteinExistence type="predicted"/>
<gene>
    <name evidence="2" type="ORF">SCHPADRAFT_594601</name>
</gene>
<evidence type="ECO:0000256" key="1">
    <source>
        <dbReference type="SAM" id="MobiDB-lite"/>
    </source>
</evidence>
<name>A0A0H2RGY2_9AGAM</name>
<feature type="region of interest" description="Disordered" evidence="1">
    <location>
        <begin position="1"/>
        <end position="37"/>
    </location>
</feature>
<sequence>MIRTVRLSASDDTEAPETRRRGQASRRPCPLSSSSVSPLRSTCLSVRNTSTLCLVPAASPFLPHSRTASSAIAYASAIVCCTSDGGLGLLNRNLGCGVSTHEDDITYTLDHLALDMLNLHEAGLRQQGRSRNSRRPFEA</sequence>
<accession>A0A0H2RGY2</accession>
<dbReference type="AlphaFoldDB" id="A0A0H2RGY2"/>
<keyword evidence="3" id="KW-1185">Reference proteome</keyword>
<dbReference type="InParanoid" id="A0A0H2RGY2"/>